<dbReference type="Proteomes" id="UP001499984">
    <property type="component" value="Unassembled WGS sequence"/>
</dbReference>
<gene>
    <name evidence="14" type="ORF">GCM10022233_82580</name>
</gene>
<evidence type="ECO:0000256" key="4">
    <source>
        <dbReference type="ARBA" id="ARBA00022692"/>
    </source>
</evidence>
<evidence type="ECO:0000256" key="8">
    <source>
        <dbReference type="ARBA" id="ARBA00022989"/>
    </source>
</evidence>
<feature type="domain" description="Peptidase M48" evidence="13">
    <location>
        <begin position="173"/>
        <end position="389"/>
    </location>
</feature>
<keyword evidence="6" id="KW-0378">Hydrolase</keyword>
<evidence type="ECO:0000256" key="5">
    <source>
        <dbReference type="ARBA" id="ARBA00022723"/>
    </source>
</evidence>
<dbReference type="PANTHER" id="PTHR43221:SF2">
    <property type="entry name" value="PROTEASE HTPX HOMOLOG"/>
    <property type="match status" value="1"/>
</dbReference>
<comment type="cofactor">
    <cofactor evidence="1">
        <name>Zn(2+)</name>
        <dbReference type="ChEBI" id="CHEBI:29105"/>
    </cofactor>
</comment>
<evidence type="ECO:0000256" key="2">
    <source>
        <dbReference type="ARBA" id="ARBA00022475"/>
    </source>
</evidence>
<keyword evidence="15" id="KW-1185">Reference proteome</keyword>
<evidence type="ECO:0000259" key="13">
    <source>
        <dbReference type="Pfam" id="PF01435"/>
    </source>
</evidence>
<dbReference type="Gene3D" id="3.30.2010.10">
    <property type="entry name" value="Metalloproteases ('zincins'), catalytic domain"/>
    <property type="match status" value="1"/>
</dbReference>
<accession>A0ABP7WEB4</accession>
<organism evidence="14 15">
    <name type="scientific">Streptomyces shaanxiensis</name>
    <dbReference type="NCBI Taxonomy" id="653357"/>
    <lineage>
        <taxon>Bacteria</taxon>
        <taxon>Bacillati</taxon>
        <taxon>Actinomycetota</taxon>
        <taxon>Actinomycetes</taxon>
        <taxon>Kitasatosporales</taxon>
        <taxon>Streptomycetaceae</taxon>
        <taxon>Streptomyces</taxon>
    </lineage>
</organism>
<dbReference type="InterPro" id="IPR001915">
    <property type="entry name" value="Peptidase_M48"/>
</dbReference>
<feature type="transmembrane region" description="Helical" evidence="12">
    <location>
        <begin position="88"/>
        <end position="107"/>
    </location>
</feature>
<evidence type="ECO:0000313" key="14">
    <source>
        <dbReference type="EMBL" id="GAA4087099.1"/>
    </source>
</evidence>
<keyword evidence="7" id="KW-0862">Zinc</keyword>
<evidence type="ECO:0000256" key="10">
    <source>
        <dbReference type="ARBA" id="ARBA00023136"/>
    </source>
</evidence>
<name>A0ABP7WEB4_9ACTN</name>
<dbReference type="EMBL" id="BAAAZY010000031">
    <property type="protein sequence ID" value="GAA4087099.1"/>
    <property type="molecule type" value="Genomic_DNA"/>
</dbReference>
<proteinExistence type="predicted"/>
<reference evidence="15" key="1">
    <citation type="journal article" date="2019" name="Int. J. Syst. Evol. Microbiol.">
        <title>The Global Catalogue of Microorganisms (GCM) 10K type strain sequencing project: providing services to taxonomists for standard genome sequencing and annotation.</title>
        <authorList>
            <consortium name="The Broad Institute Genomics Platform"/>
            <consortium name="The Broad Institute Genome Sequencing Center for Infectious Disease"/>
            <person name="Wu L."/>
            <person name="Ma J."/>
        </authorList>
    </citation>
    <scope>NUCLEOTIDE SEQUENCE [LARGE SCALE GENOMIC DNA]</scope>
    <source>
        <strain evidence="15">JCM 16925</strain>
    </source>
</reference>
<evidence type="ECO:0000313" key="15">
    <source>
        <dbReference type="Proteomes" id="UP001499984"/>
    </source>
</evidence>
<protein>
    <recommendedName>
        <fullName evidence="13">Peptidase M48 domain-containing protein</fullName>
    </recommendedName>
</protein>
<keyword evidence="3" id="KW-0645">Protease</keyword>
<evidence type="ECO:0000256" key="9">
    <source>
        <dbReference type="ARBA" id="ARBA00023049"/>
    </source>
</evidence>
<evidence type="ECO:0000256" key="12">
    <source>
        <dbReference type="SAM" id="Phobius"/>
    </source>
</evidence>
<evidence type="ECO:0000256" key="11">
    <source>
        <dbReference type="SAM" id="MobiDB-lite"/>
    </source>
</evidence>
<keyword evidence="5" id="KW-0479">Metal-binding</keyword>
<feature type="region of interest" description="Disordered" evidence="11">
    <location>
        <begin position="488"/>
        <end position="510"/>
    </location>
</feature>
<keyword evidence="2" id="KW-1003">Cell membrane</keyword>
<evidence type="ECO:0000256" key="3">
    <source>
        <dbReference type="ARBA" id="ARBA00022670"/>
    </source>
</evidence>
<evidence type="ECO:0000256" key="6">
    <source>
        <dbReference type="ARBA" id="ARBA00022801"/>
    </source>
</evidence>
<comment type="caution">
    <text evidence="14">The sequence shown here is derived from an EMBL/GenBank/DDBJ whole genome shotgun (WGS) entry which is preliminary data.</text>
</comment>
<dbReference type="Pfam" id="PF01435">
    <property type="entry name" value="Peptidase_M48"/>
    <property type="match status" value="1"/>
</dbReference>
<dbReference type="PROSITE" id="PS51257">
    <property type="entry name" value="PROKAR_LIPOPROTEIN"/>
    <property type="match status" value="1"/>
</dbReference>
<feature type="transmembrane region" description="Helical" evidence="12">
    <location>
        <begin position="255"/>
        <end position="278"/>
    </location>
</feature>
<dbReference type="RefSeq" id="WP_345021260.1">
    <property type="nucleotide sequence ID" value="NZ_BAAAZY010000031.1"/>
</dbReference>
<keyword evidence="4 12" id="KW-0812">Transmembrane</keyword>
<dbReference type="InterPro" id="IPR050083">
    <property type="entry name" value="HtpX_protease"/>
</dbReference>
<feature type="region of interest" description="Disordered" evidence="11">
    <location>
        <begin position="450"/>
        <end position="474"/>
    </location>
</feature>
<evidence type="ECO:0000256" key="7">
    <source>
        <dbReference type="ARBA" id="ARBA00022833"/>
    </source>
</evidence>
<dbReference type="PANTHER" id="PTHR43221">
    <property type="entry name" value="PROTEASE HTPX"/>
    <property type="match status" value="1"/>
</dbReference>
<keyword evidence="9" id="KW-0482">Metalloprotease</keyword>
<dbReference type="CDD" id="cd07329">
    <property type="entry name" value="M56_like"/>
    <property type="match status" value="1"/>
</dbReference>
<evidence type="ECO:0000256" key="1">
    <source>
        <dbReference type="ARBA" id="ARBA00001947"/>
    </source>
</evidence>
<sequence length="710" mass="77922">MNHGENRWNAGKGTTRRFMVLLFVLLSSCLTMLDRAALAVRSEPTFRGCVRASGGDPDAPVWRVNLSIWFDDAFEDCRVQVAGEALRLALLGTAAVVLVALLVYWLIPIWRIRRGRLLPAADFDEVAAPARSAPPEPAPVLPPAESTWFDLRTHMQRMAQEMAQEAAARDTPKPKEPLSRHLARLTARAEVSREPRFVVDMRRGKATTAVAFGRAGRYVVALPAALLKERTDNPGNFEAVVLHELAHIRNRDVDITYLTVALWRTYCVLVLLPYAVLQSWLVFQETVLGRNHLFWADAAPWLGEVLFAAFLVAQVQLSRADVLRSRELCADLDAVASGADTAVWRHHAVLLDGSGLSRLPEWASSAIGWFTGLWRTHPDWGHRYRAISRSEPSDPGGNWLQAVLFLTSLLVLIRVPIAQSRSWADDVLKTAIYVAVPLLVATWFAVRPPKDGRGQDSRGKDKPKEPGSPPRDRLTPYAYAYSYTASGHPVRRTEPVAARGAEPTPRRERRSLRPKILVGVAIGALLALDPLSVGTADTGDRSSTALFEAMKRLPRAYQPEPAPTADEKTRAQVTDWSENGGRKALTGLTRALDRRSSGLTAMADKGPDRYVPAVPAGYCPALRKALVAADEQPRYPEPRGRRSWESALKHARSGAAVLCAPGLAEAPPEQVFALELDFLTAKTALGSFRLQVGAYGGGLPSDPLPSPSAW</sequence>
<keyword evidence="10 12" id="KW-0472">Membrane</keyword>
<keyword evidence="8 12" id="KW-1133">Transmembrane helix</keyword>